<dbReference type="STRING" id="1834181.A5880_002521"/>
<dbReference type="AlphaFoldDB" id="A0A242CDG7"/>
<sequence length="403" mass="46373">MNILFLSLLDFNDLNQSSIYTDLLRKFVDNGHNVSIISPTERRNNQQTHMIELNSCSRILKVRIGNIQKTNFIEKGLSTILIEQQYINAVKKYFSSMKFDLVIYATPPVTFEKVISFIKKRDGAASYLLLKDIFPQNAIDLGKLSIKSPVYKFFRSKEIKLYKISDYIGTMSKGNLEYLLAHNPFLNAENIEINPNSIEVKKEDNLILSLKEVSDLKSELSIPQNKILFLYGGNLGLPQGLDFLLDILVQVDLMDNVFFLIVGSGTEFKKIDRFIKQKKLSNVKILKTLPKKQYEKIEKIADVGLIFLDSRFTIPNIPSRMLGYMHEKKAILAATDTHTDLKEIINDGHFGLWCKNGDLEMFLEHILSLENEDFRNILGENGFTYLEKNYDVLSTYEKIISHF</sequence>
<dbReference type="EMBL" id="NGLE02000001">
    <property type="protein sequence ID" value="MEI5993366.1"/>
    <property type="molecule type" value="Genomic_DNA"/>
</dbReference>
<proteinExistence type="predicted"/>
<dbReference type="InterPro" id="IPR001296">
    <property type="entry name" value="Glyco_trans_1"/>
</dbReference>
<dbReference type="PANTHER" id="PTHR46401">
    <property type="entry name" value="GLYCOSYLTRANSFERASE WBBK-RELATED"/>
    <property type="match status" value="1"/>
</dbReference>
<evidence type="ECO:0000313" key="5">
    <source>
        <dbReference type="Proteomes" id="UP000195139"/>
    </source>
</evidence>
<accession>A0A242CDG7</accession>
<protein>
    <recommendedName>
        <fullName evidence="2">Glycosyl transferase family 1 domain-containing protein</fullName>
    </recommendedName>
</protein>
<dbReference type="Gene3D" id="3.40.50.2000">
    <property type="entry name" value="Glycogen Phosphorylase B"/>
    <property type="match status" value="2"/>
</dbReference>
<keyword evidence="1" id="KW-0808">Transferase</keyword>
<keyword evidence="5" id="KW-1185">Reference proteome</keyword>
<name>A0A242CDG7_9ENTE</name>
<evidence type="ECO:0000313" key="4">
    <source>
        <dbReference type="EMBL" id="OTO08251.1"/>
    </source>
</evidence>
<dbReference type="GO" id="GO:0009103">
    <property type="term" value="P:lipopolysaccharide biosynthetic process"/>
    <property type="evidence" value="ECO:0007669"/>
    <property type="project" value="TreeGrafter"/>
</dbReference>
<evidence type="ECO:0000313" key="3">
    <source>
        <dbReference type="EMBL" id="MEI5993366.1"/>
    </source>
</evidence>
<dbReference type="CDD" id="cd03794">
    <property type="entry name" value="GT4_WbuB-like"/>
    <property type="match status" value="1"/>
</dbReference>
<dbReference type="Pfam" id="PF00534">
    <property type="entry name" value="Glycos_transf_1"/>
    <property type="match status" value="1"/>
</dbReference>
<evidence type="ECO:0000259" key="2">
    <source>
        <dbReference type="Pfam" id="PF00534"/>
    </source>
</evidence>
<dbReference type="Proteomes" id="UP000195139">
    <property type="component" value="Unassembled WGS sequence"/>
</dbReference>
<dbReference type="EMBL" id="NGLE01000003">
    <property type="protein sequence ID" value="OTO08251.1"/>
    <property type="molecule type" value="Genomic_DNA"/>
</dbReference>
<dbReference type="RefSeq" id="WP_086331389.1">
    <property type="nucleotide sequence ID" value="NZ_NGLE02000001.1"/>
</dbReference>
<organism evidence="4">
    <name type="scientific">Candidatus Enterococcus mansonii</name>
    <dbReference type="NCBI Taxonomy" id="1834181"/>
    <lineage>
        <taxon>Bacteria</taxon>
        <taxon>Bacillati</taxon>
        <taxon>Bacillota</taxon>
        <taxon>Bacilli</taxon>
        <taxon>Lactobacillales</taxon>
        <taxon>Enterococcaceae</taxon>
        <taxon>Enterococcus</taxon>
    </lineage>
</organism>
<reference evidence="4" key="1">
    <citation type="submission" date="2017-05" db="EMBL/GenBank/DDBJ databases">
        <title>The Genome Sequence of Enterococcus sp. 4G2_DIV0659.</title>
        <authorList>
            <consortium name="The Broad Institute Genomics Platform"/>
            <consortium name="The Broad Institute Genomic Center for Infectious Diseases"/>
            <person name="Earl A."/>
            <person name="Manson A."/>
            <person name="Schwartman J."/>
            <person name="Gilmore M."/>
            <person name="Abouelleil A."/>
            <person name="Cao P."/>
            <person name="Chapman S."/>
            <person name="Cusick C."/>
            <person name="Shea T."/>
            <person name="Young S."/>
            <person name="Neafsey D."/>
            <person name="Nusbaum C."/>
            <person name="Birren B."/>
        </authorList>
    </citation>
    <scope>NUCLEOTIDE SEQUENCE [LARGE SCALE GENOMIC DNA]</scope>
    <source>
        <strain evidence="4">4G2_DIV0659</strain>
    </source>
</reference>
<gene>
    <name evidence="3" type="ORF">A5880_000913</name>
    <name evidence="4" type="ORF">A5880_002521</name>
</gene>
<feature type="domain" description="Glycosyl transferase family 1" evidence="2">
    <location>
        <begin position="217"/>
        <end position="382"/>
    </location>
</feature>
<evidence type="ECO:0000256" key="1">
    <source>
        <dbReference type="ARBA" id="ARBA00022679"/>
    </source>
</evidence>
<dbReference type="SUPFAM" id="SSF53756">
    <property type="entry name" value="UDP-Glycosyltransferase/glycogen phosphorylase"/>
    <property type="match status" value="1"/>
</dbReference>
<reference evidence="3 5" key="2">
    <citation type="submission" date="2018-07" db="EMBL/GenBank/DDBJ databases">
        <title>The Genome Sequence of Enterococcus sp. DIV0659b.</title>
        <authorList>
            <consortium name="The Broad Institute Genomics Platform"/>
            <consortium name="The Broad Institute Genomic Center for Infectious Diseases"/>
            <person name="Earl A."/>
            <person name="Manson A."/>
            <person name="Schwartman J."/>
            <person name="Gilmore M."/>
            <person name="Abouelleil A."/>
            <person name="Cao P."/>
            <person name="Chapman S."/>
            <person name="Cusick C."/>
            <person name="Shea T."/>
            <person name="Young S."/>
            <person name="Neafsey D."/>
            <person name="Nusbaum C."/>
            <person name="Birren B."/>
        </authorList>
    </citation>
    <scope>NUCLEOTIDE SEQUENCE [LARGE SCALE GENOMIC DNA]</scope>
    <source>
        <strain evidence="3 5">4G2_DIV0659</strain>
    </source>
</reference>
<dbReference type="GO" id="GO:0016757">
    <property type="term" value="F:glycosyltransferase activity"/>
    <property type="evidence" value="ECO:0007669"/>
    <property type="project" value="InterPro"/>
</dbReference>
<dbReference type="OrthoDB" id="9811902at2"/>
<dbReference type="PANTHER" id="PTHR46401:SF2">
    <property type="entry name" value="GLYCOSYLTRANSFERASE WBBK-RELATED"/>
    <property type="match status" value="1"/>
</dbReference>
<comment type="caution">
    <text evidence="4">The sequence shown here is derived from an EMBL/GenBank/DDBJ whole genome shotgun (WGS) entry which is preliminary data.</text>
</comment>